<evidence type="ECO:0008006" key="3">
    <source>
        <dbReference type="Google" id="ProtNLM"/>
    </source>
</evidence>
<evidence type="ECO:0000256" key="1">
    <source>
        <dbReference type="SAM" id="MobiDB-lite"/>
    </source>
</evidence>
<gene>
    <name evidence="2" type="ORF">UFOVP1279_8</name>
</gene>
<dbReference type="EMBL" id="LR797224">
    <property type="protein sequence ID" value="CAB4194934.1"/>
    <property type="molecule type" value="Genomic_DNA"/>
</dbReference>
<evidence type="ECO:0000313" key="2">
    <source>
        <dbReference type="EMBL" id="CAB4194934.1"/>
    </source>
</evidence>
<protein>
    <recommendedName>
        <fullName evidence="3">Terminase small subunit</fullName>
    </recommendedName>
</protein>
<feature type="compositionally biased region" description="Acidic residues" evidence="1">
    <location>
        <begin position="1"/>
        <end position="17"/>
    </location>
</feature>
<name>A0A6J5RSS3_9CAUD</name>
<organism evidence="2">
    <name type="scientific">uncultured Caudovirales phage</name>
    <dbReference type="NCBI Taxonomy" id="2100421"/>
    <lineage>
        <taxon>Viruses</taxon>
        <taxon>Duplodnaviria</taxon>
        <taxon>Heunggongvirae</taxon>
        <taxon>Uroviricota</taxon>
        <taxon>Caudoviricetes</taxon>
        <taxon>Peduoviridae</taxon>
        <taxon>Maltschvirus</taxon>
        <taxon>Maltschvirus maltsch</taxon>
    </lineage>
</organism>
<proteinExistence type="predicted"/>
<accession>A0A6J5RSS3</accession>
<reference evidence="2" key="1">
    <citation type="submission" date="2020-05" db="EMBL/GenBank/DDBJ databases">
        <authorList>
            <person name="Chiriac C."/>
            <person name="Salcher M."/>
            <person name="Ghai R."/>
            <person name="Kavagutti S V."/>
        </authorList>
    </citation>
    <scope>NUCLEOTIDE SEQUENCE</scope>
</reference>
<sequence length="198" mass="21354">MDYSPDDDDLTDADFDTADPVPSVPAGRSIQNKERQKKALALRRAGASFQVIAEEVGYASANSASRAVKNALNADLREASDEYVALQMMRSEQLLMVQWQAAMTGDERAWDRAMLAVKHIDGYVKGSSGGNGELTVNVSSDGGTATNVLVIQGDTDSYKAGLREMAKDHGFSFDSDDVEDDAPDEDLLILDAVTVEDD</sequence>
<feature type="region of interest" description="Disordered" evidence="1">
    <location>
        <begin position="1"/>
        <end position="32"/>
    </location>
</feature>